<protein>
    <submittedName>
        <fullName evidence="1">Uncharacterized protein</fullName>
    </submittedName>
</protein>
<evidence type="ECO:0000313" key="1">
    <source>
        <dbReference type="EMBL" id="MCA6064953.1"/>
    </source>
</evidence>
<proteinExistence type="predicted"/>
<dbReference type="EMBL" id="JAEDAH010000096">
    <property type="protein sequence ID" value="MCA6064953.1"/>
    <property type="molecule type" value="Genomic_DNA"/>
</dbReference>
<accession>A0ABS7ZUS5</accession>
<organism evidence="1 2">
    <name type="scientific">Thalassolituus marinus</name>
    <dbReference type="NCBI Taxonomy" id="671053"/>
    <lineage>
        <taxon>Bacteria</taxon>
        <taxon>Pseudomonadati</taxon>
        <taxon>Pseudomonadota</taxon>
        <taxon>Gammaproteobacteria</taxon>
        <taxon>Oceanospirillales</taxon>
        <taxon>Oceanospirillaceae</taxon>
        <taxon>Thalassolituus</taxon>
    </lineage>
</organism>
<sequence>MTFSQGTTGHQCIICEAEVVAVGRSAQPALCRDIQCRRLHEQRLTMTPAVYAPHLALQTSLIRQRRAAEAQRKALIERVSREEEADNQAVLEAFQAATGRDDVVDMVMLPPVTQRCSAVDEQRRASYILHLQTVMAEAVACEDVSHLTQDQHYTLIDRRVAQDAFLAGNPCIANRSDTLCALCRGGCCMEGGNHGYVSAVMLRRQLDADDGLSPEILLEDYIRHIPDYAIAGGCINQGKTGCTLPRNRRSDVCNYYLCQPLRDHQTNLLQAQSPQPLFVVQRSNHHWNRFASEKANELIACYVLDDDDCQEITDLHYPAQSEPG</sequence>
<keyword evidence="2" id="KW-1185">Reference proteome</keyword>
<dbReference type="RefSeq" id="WP_225676421.1">
    <property type="nucleotide sequence ID" value="NZ_JAEDAH010000096.1"/>
</dbReference>
<dbReference type="Proteomes" id="UP000714380">
    <property type="component" value="Unassembled WGS sequence"/>
</dbReference>
<comment type="caution">
    <text evidence="1">The sequence shown here is derived from an EMBL/GenBank/DDBJ whole genome shotgun (WGS) entry which is preliminary data.</text>
</comment>
<gene>
    <name evidence="1" type="ORF">I9W95_15200</name>
</gene>
<name>A0ABS7ZUS5_9GAMM</name>
<evidence type="ECO:0000313" key="2">
    <source>
        <dbReference type="Proteomes" id="UP000714380"/>
    </source>
</evidence>
<reference evidence="1 2" key="1">
    <citation type="submission" date="2020-12" db="EMBL/GenBank/DDBJ databases">
        <title>Novel Thalassolituus-related marine hydrocarbonoclastic bacteria mediated algae-derived hydrocarbons mineralization in twilight zone of the northern South China Sea.</title>
        <authorList>
            <person name="Dong C."/>
        </authorList>
    </citation>
    <scope>NUCLEOTIDE SEQUENCE [LARGE SCALE GENOMIC DNA]</scope>
    <source>
        <strain evidence="1 2">IMCC1826</strain>
    </source>
</reference>